<evidence type="ECO:0000256" key="4">
    <source>
        <dbReference type="SAM" id="MobiDB-lite"/>
    </source>
</evidence>
<evidence type="ECO:0000256" key="1">
    <source>
        <dbReference type="ARBA" id="ARBA00022574"/>
    </source>
</evidence>
<evidence type="ECO:0000256" key="2">
    <source>
        <dbReference type="ARBA" id="ARBA00022737"/>
    </source>
</evidence>
<evidence type="ECO:0000313" key="6">
    <source>
        <dbReference type="Proteomes" id="UP000189580"/>
    </source>
</evidence>
<evidence type="ECO:0000256" key="3">
    <source>
        <dbReference type="PROSITE-ProRule" id="PRU00221"/>
    </source>
</evidence>
<keyword evidence="6" id="KW-1185">Reference proteome</keyword>
<organism evidence="5 6">
    <name type="scientific">Sugiyamaella lignohabitans</name>
    <dbReference type="NCBI Taxonomy" id="796027"/>
    <lineage>
        <taxon>Eukaryota</taxon>
        <taxon>Fungi</taxon>
        <taxon>Dikarya</taxon>
        <taxon>Ascomycota</taxon>
        <taxon>Saccharomycotina</taxon>
        <taxon>Dipodascomycetes</taxon>
        <taxon>Dipodascales</taxon>
        <taxon>Trichomonascaceae</taxon>
        <taxon>Sugiyamaella</taxon>
    </lineage>
</organism>
<name>A0A167CXF1_9ASCO</name>
<feature type="compositionally biased region" description="Polar residues" evidence="4">
    <location>
        <begin position="187"/>
        <end position="202"/>
    </location>
</feature>
<feature type="compositionally biased region" description="Polar residues" evidence="4">
    <location>
        <begin position="904"/>
        <end position="917"/>
    </location>
</feature>
<dbReference type="PROSITE" id="PS50294">
    <property type="entry name" value="WD_REPEATS_REGION"/>
    <property type="match status" value="3"/>
</dbReference>
<dbReference type="RefSeq" id="XP_018734701.1">
    <property type="nucleotide sequence ID" value="XM_018881819.1"/>
</dbReference>
<feature type="compositionally biased region" description="Polar residues" evidence="4">
    <location>
        <begin position="977"/>
        <end position="1007"/>
    </location>
</feature>
<gene>
    <name evidence="5" type="ORF">AWJ20_473</name>
</gene>
<dbReference type="PRINTS" id="PR00320">
    <property type="entry name" value="GPROTEINBRPT"/>
</dbReference>
<feature type="region of interest" description="Disordered" evidence="4">
    <location>
        <begin position="59"/>
        <end position="136"/>
    </location>
</feature>
<dbReference type="SMART" id="SM00320">
    <property type="entry name" value="WD40"/>
    <property type="match status" value="5"/>
</dbReference>
<dbReference type="InterPro" id="IPR040324">
    <property type="entry name" value="WDR44/Dgr2"/>
</dbReference>
<keyword evidence="1 3" id="KW-0853">WD repeat</keyword>
<feature type="repeat" description="WD" evidence="3">
    <location>
        <begin position="511"/>
        <end position="551"/>
    </location>
</feature>
<feature type="compositionally biased region" description="Polar residues" evidence="4">
    <location>
        <begin position="81"/>
        <end position="97"/>
    </location>
</feature>
<feature type="repeat" description="WD" evidence="3">
    <location>
        <begin position="711"/>
        <end position="743"/>
    </location>
</feature>
<feature type="region of interest" description="Disordered" evidence="4">
    <location>
        <begin position="442"/>
        <end position="490"/>
    </location>
</feature>
<dbReference type="EMBL" id="CP014501">
    <property type="protein sequence ID" value="ANB12224.1"/>
    <property type="molecule type" value="Genomic_DNA"/>
</dbReference>
<feature type="compositionally biased region" description="Low complexity" evidence="4">
    <location>
        <begin position="1008"/>
        <end position="1017"/>
    </location>
</feature>
<feature type="compositionally biased region" description="Gly residues" evidence="4">
    <location>
        <begin position="230"/>
        <end position="250"/>
    </location>
</feature>
<dbReference type="SUPFAM" id="SSF50978">
    <property type="entry name" value="WD40 repeat-like"/>
    <property type="match status" value="1"/>
</dbReference>
<dbReference type="InterPro" id="IPR001680">
    <property type="entry name" value="WD40_rpt"/>
</dbReference>
<dbReference type="InterPro" id="IPR015943">
    <property type="entry name" value="WD40/YVTN_repeat-like_dom_sf"/>
</dbReference>
<feature type="repeat" description="WD" evidence="3">
    <location>
        <begin position="551"/>
        <end position="593"/>
    </location>
</feature>
<dbReference type="InterPro" id="IPR020472">
    <property type="entry name" value="WD40_PAC1"/>
</dbReference>
<dbReference type="OrthoDB" id="1932312at2759"/>
<feature type="compositionally biased region" description="Basic and acidic residues" evidence="4">
    <location>
        <begin position="442"/>
        <end position="454"/>
    </location>
</feature>
<dbReference type="AlphaFoldDB" id="A0A167CXF1"/>
<sequence length="1091" mass="117355">MGVFSWLPSFKLFDSITDTASPEPDVVALPKRSTSSIGNDSFVATPRVSPRATLTGLSASSTPLVKSSGVDLPVPRPQSPVHRQTASSDLLASQESGDTLGPLRQSSSRPKVRVSSENSGSVTAGAGAGAGSTGSATSLDPLTDVILQRAQAVGSASTGPMVGSGVGGANNGGSGFIAVLGSTAGTGNARESGTGAANQDNSAVPDGSSENESHIPHSHSINFGLHGHVIGTGNGTGGSGSGGAGTGTSAGQGFSRSVSMNTLASTVSSVANNGNIASSGGSANGGFFSLLRKSSGRPTTDDELDYGQAGRDEAWKADVVGYIPNTPVPPKYVHVRAHRKKNREFNRVFLAQELRPPYCDQDHDDASANTSTNNSVSGDIGSGGTNGSQSSRGCRTEKMSNGRRSTSKNAIWSAKFSNDGRFLAVAGEDRVVRVWEVISTPQDRDHDRGGREKSGSFTGSSAATFATYPDSSDSEDHQHTNSPFKSKGGFKRRHNTAAYAPVFKTKPVREFYGHTADVLDLSWSKNNFLLSSSMDKTVRLWHIDKQECLCSFSHSDFVTSIKFHPKDDRFFISGSLDCKVRLWSIPDKEIAYERDAPTYITATAFSPDGNTVIVGCFGGQCLFYETEKLRKKREIRVRSTRGRNSKGSKITGIEVFQVVPQKRYSSRYVQFDNDIKLLISTNDSRLRLYNLHDGSMEIKFKGHENEQTQISATFSDDGRHIITGSEDSRTYIWSIDENDLYERTGKKKERQEYEYFHSNKSMVTVAIFAPTLTRQILAASCDPIYDICDPPPVQLKASTPSYEANDSNETTTKEAPTATNDDSVPLSEHKYPPLRTSRKSLHRAGNIMVTADRNGIIKIFRQDCAYGPRRVLLEATQAQKKRYSGIALSPSHSWRESLSAYRSKTARSANGGSSITGSPRPLTVGYSDTSSAFERGRSRAGSLIQSRSSSRDDSYLIRPSANALSGLNSPRMRPVSPGSSSVHTLRSSNSRQKLTDLNTGTTNVHRNSTSTSTSTTHSEPHVETLAAPIPVSPPLPSHSPLSTETTPSKPPTDDPNSIVCENCGYGEFIAKFICSEMRLLCSRCSHVYTPH</sequence>
<feature type="region of interest" description="Disordered" evidence="4">
    <location>
        <begin position="796"/>
        <end position="836"/>
    </location>
</feature>
<protein>
    <recommendedName>
        <fullName evidence="7">WD repeat-containing protein 44</fullName>
    </recommendedName>
</protein>
<dbReference type="PANTHER" id="PTHR14221">
    <property type="entry name" value="WD REPEAT DOMAIN 44"/>
    <property type="match status" value="1"/>
</dbReference>
<dbReference type="Proteomes" id="UP000189580">
    <property type="component" value="Chromosome a"/>
</dbReference>
<dbReference type="KEGG" id="slb:AWJ20_473"/>
<dbReference type="Gene3D" id="2.130.10.10">
    <property type="entry name" value="YVTN repeat-like/Quinoprotein amine dehydrogenase"/>
    <property type="match status" value="1"/>
</dbReference>
<proteinExistence type="predicted"/>
<reference evidence="5 6" key="1">
    <citation type="submission" date="2016-02" db="EMBL/GenBank/DDBJ databases">
        <title>Complete genome sequence and transcriptome regulation of the pentose utilising yeast Sugiyamaella lignohabitans.</title>
        <authorList>
            <person name="Bellasio M."/>
            <person name="Peymann A."/>
            <person name="Valli M."/>
            <person name="Sipitzky M."/>
            <person name="Graf A."/>
            <person name="Sauer M."/>
            <person name="Marx H."/>
            <person name="Mattanovich D."/>
        </authorList>
    </citation>
    <scope>NUCLEOTIDE SEQUENCE [LARGE SCALE GENOMIC DNA]</scope>
    <source>
        <strain evidence="5 6">CBS 10342</strain>
    </source>
</reference>
<evidence type="ECO:0000313" key="5">
    <source>
        <dbReference type="EMBL" id="ANB12224.1"/>
    </source>
</evidence>
<accession>A0A167CXF1</accession>
<feature type="region of interest" description="Disordered" evidence="4">
    <location>
        <begin position="904"/>
        <end position="1056"/>
    </location>
</feature>
<feature type="repeat" description="WD" evidence="3">
    <location>
        <begin position="404"/>
        <end position="437"/>
    </location>
</feature>
<dbReference type="GeneID" id="30036893"/>
<feature type="compositionally biased region" description="Polar residues" evidence="4">
    <location>
        <begin position="796"/>
        <end position="822"/>
    </location>
</feature>
<keyword evidence="2" id="KW-0677">Repeat</keyword>
<evidence type="ECO:0008006" key="7">
    <source>
        <dbReference type="Google" id="ProtNLM"/>
    </source>
</evidence>
<dbReference type="Pfam" id="PF00400">
    <property type="entry name" value="WD40"/>
    <property type="match status" value="4"/>
</dbReference>
<feature type="region of interest" description="Disordered" evidence="4">
    <location>
        <begin position="357"/>
        <end position="406"/>
    </location>
</feature>
<feature type="region of interest" description="Disordered" evidence="4">
    <location>
        <begin position="187"/>
        <end position="253"/>
    </location>
</feature>
<dbReference type="PROSITE" id="PS50082">
    <property type="entry name" value="WD_REPEATS_2"/>
    <property type="match status" value="4"/>
</dbReference>
<feature type="compositionally biased region" description="Low complexity" evidence="4">
    <location>
        <begin position="1038"/>
        <end position="1047"/>
    </location>
</feature>
<feature type="compositionally biased region" description="Polar residues" evidence="4">
    <location>
        <begin position="455"/>
        <end position="464"/>
    </location>
</feature>
<dbReference type="PANTHER" id="PTHR14221:SF0">
    <property type="entry name" value="WD REPEAT-CONTAINING PROTEIN 44"/>
    <property type="match status" value="1"/>
</dbReference>
<dbReference type="InterPro" id="IPR036322">
    <property type="entry name" value="WD40_repeat_dom_sf"/>
</dbReference>